<dbReference type="AlphaFoldDB" id="A0AAV7EFD2"/>
<name>A0AAV7EFD2_ARIFI</name>
<evidence type="ECO:0000256" key="7">
    <source>
        <dbReference type="ARBA" id="ARBA00023033"/>
    </source>
</evidence>
<dbReference type="GO" id="GO:0004497">
    <property type="term" value="F:monooxygenase activity"/>
    <property type="evidence" value="ECO:0007669"/>
    <property type="project" value="UniProtKB-KW"/>
</dbReference>
<evidence type="ECO:0000313" key="11">
    <source>
        <dbReference type="Proteomes" id="UP000825729"/>
    </source>
</evidence>
<dbReference type="GO" id="GO:0016705">
    <property type="term" value="F:oxidoreductase activity, acting on paired donors, with incorporation or reduction of molecular oxygen"/>
    <property type="evidence" value="ECO:0007669"/>
    <property type="project" value="InterPro"/>
</dbReference>
<dbReference type="Pfam" id="PF00067">
    <property type="entry name" value="p450"/>
    <property type="match status" value="1"/>
</dbReference>
<dbReference type="PANTHER" id="PTHR47950">
    <property type="entry name" value="CYTOCHROME P450, FAMILY 76, SUBFAMILY C, POLYPEPTIDE 5-RELATED"/>
    <property type="match status" value="1"/>
</dbReference>
<accession>A0AAV7EFD2</accession>
<comment type="cofactor">
    <cofactor evidence="1 8">
        <name>heme</name>
        <dbReference type="ChEBI" id="CHEBI:30413"/>
    </cofactor>
</comment>
<dbReference type="InterPro" id="IPR036396">
    <property type="entry name" value="Cyt_P450_sf"/>
</dbReference>
<dbReference type="Proteomes" id="UP000825729">
    <property type="component" value="Unassembled WGS sequence"/>
</dbReference>
<dbReference type="PROSITE" id="PS00086">
    <property type="entry name" value="CYTOCHROME_P450"/>
    <property type="match status" value="1"/>
</dbReference>
<dbReference type="Gene3D" id="1.10.630.10">
    <property type="entry name" value="Cytochrome P450"/>
    <property type="match status" value="1"/>
</dbReference>
<proteinExistence type="inferred from homology"/>
<comment type="similarity">
    <text evidence="2 9">Belongs to the cytochrome P450 family.</text>
</comment>
<evidence type="ECO:0000313" key="10">
    <source>
        <dbReference type="EMBL" id="KAG9447463.1"/>
    </source>
</evidence>
<dbReference type="EMBL" id="JAINDJ010000005">
    <property type="protein sequence ID" value="KAG9447463.1"/>
    <property type="molecule type" value="Genomic_DNA"/>
</dbReference>
<evidence type="ECO:0000256" key="5">
    <source>
        <dbReference type="ARBA" id="ARBA00023002"/>
    </source>
</evidence>
<dbReference type="FunFam" id="1.10.630.10:FF:000126">
    <property type="entry name" value="Predicted protein"/>
    <property type="match status" value="1"/>
</dbReference>
<evidence type="ECO:0000256" key="9">
    <source>
        <dbReference type="RuleBase" id="RU000461"/>
    </source>
</evidence>
<keyword evidence="7 9" id="KW-0503">Monooxygenase</keyword>
<dbReference type="InterPro" id="IPR001128">
    <property type="entry name" value="Cyt_P450"/>
</dbReference>
<evidence type="ECO:0000256" key="8">
    <source>
        <dbReference type="PIRSR" id="PIRSR602401-1"/>
    </source>
</evidence>
<gene>
    <name evidence="10" type="ORF">H6P81_013591</name>
</gene>
<protein>
    <recommendedName>
        <fullName evidence="12">Cytochrome P450</fullName>
    </recommendedName>
</protein>
<dbReference type="PANTHER" id="PTHR47950:SF49">
    <property type="entry name" value="CYTOCHROME P450"/>
    <property type="match status" value="1"/>
</dbReference>
<dbReference type="InterPro" id="IPR002401">
    <property type="entry name" value="Cyt_P450_E_grp-I"/>
</dbReference>
<feature type="binding site" description="axial binding residue" evidence="8">
    <location>
        <position position="436"/>
    </location>
    <ligand>
        <name>heme</name>
        <dbReference type="ChEBI" id="CHEBI:30413"/>
    </ligand>
    <ligandPart>
        <name>Fe</name>
        <dbReference type="ChEBI" id="CHEBI:18248"/>
    </ligandPart>
</feature>
<reference evidence="10 11" key="1">
    <citation type="submission" date="2021-07" db="EMBL/GenBank/DDBJ databases">
        <title>The Aristolochia fimbriata genome: insights into angiosperm evolution, floral development and chemical biosynthesis.</title>
        <authorList>
            <person name="Jiao Y."/>
        </authorList>
    </citation>
    <scope>NUCLEOTIDE SEQUENCE [LARGE SCALE GENOMIC DNA]</scope>
    <source>
        <strain evidence="10">IBCAS-2021</strain>
        <tissue evidence="10">Leaf</tissue>
    </source>
</reference>
<comment type="caution">
    <text evidence="10">The sequence shown here is derived from an EMBL/GenBank/DDBJ whole genome shotgun (WGS) entry which is preliminary data.</text>
</comment>
<sequence>MELLISLTLLSSFLFLVYYLVIRDPRPKGLPPGPYPWPILGNLLQLGDMPHAKLATLARTYGDLFTLKLGAQTVVVASSPAAAAEVLKTHDRLFSGRYVFQTFRIKNHVEYSMVWSECNDYWKMLRRVCRTQIFSPKMIEAQAHLREAKVMNMVRFLGRKEFEGGGAVKIAEVIFGTLFNIFGNLILSKDVFDLEDPGSGKEEMKGLIWRLMELGNTTNPADYFPVLGDTDFLGQRKAVADVLKQIHDIWTVILRERRERRTKLMQGSDDDEDFVSVLLDADLDDHQINALLMEMFGAGTETSASTIEWALAELIKNPEITSRLRAELDDVVGPDPIKEDHIPRLPFLNACVRETLRLHPPTPLLLPHRALDTCQLMGYTIPKDCQIMVNAWAIGRDPATWRDPLSFSPERFLNSDVDYKGSHFELIPFGAGRRICPGLPLANQFIHLIVASLVHHFDWGLQGGAHPSSLVMEEKFGLTLQKDPPLFLVPKTRHQQTCK</sequence>
<organism evidence="10 11">
    <name type="scientific">Aristolochia fimbriata</name>
    <name type="common">White veined hardy Dutchman's pipe vine</name>
    <dbReference type="NCBI Taxonomy" id="158543"/>
    <lineage>
        <taxon>Eukaryota</taxon>
        <taxon>Viridiplantae</taxon>
        <taxon>Streptophyta</taxon>
        <taxon>Embryophyta</taxon>
        <taxon>Tracheophyta</taxon>
        <taxon>Spermatophyta</taxon>
        <taxon>Magnoliopsida</taxon>
        <taxon>Magnoliidae</taxon>
        <taxon>Piperales</taxon>
        <taxon>Aristolochiaceae</taxon>
        <taxon>Aristolochia</taxon>
    </lineage>
</organism>
<evidence type="ECO:0000256" key="1">
    <source>
        <dbReference type="ARBA" id="ARBA00001971"/>
    </source>
</evidence>
<dbReference type="GO" id="GO:0020037">
    <property type="term" value="F:heme binding"/>
    <property type="evidence" value="ECO:0007669"/>
    <property type="project" value="InterPro"/>
</dbReference>
<keyword evidence="11" id="KW-1185">Reference proteome</keyword>
<keyword evidence="3 8" id="KW-0349">Heme</keyword>
<dbReference type="SUPFAM" id="SSF48264">
    <property type="entry name" value="Cytochrome P450"/>
    <property type="match status" value="1"/>
</dbReference>
<dbReference type="CDD" id="cd11073">
    <property type="entry name" value="CYP76-like"/>
    <property type="match status" value="1"/>
</dbReference>
<dbReference type="PRINTS" id="PR00385">
    <property type="entry name" value="P450"/>
</dbReference>
<evidence type="ECO:0000256" key="2">
    <source>
        <dbReference type="ARBA" id="ARBA00010617"/>
    </source>
</evidence>
<dbReference type="PRINTS" id="PR00463">
    <property type="entry name" value="EP450I"/>
</dbReference>
<evidence type="ECO:0008006" key="12">
    <source>
        <dbReference type="Google" id="ProtNLM"/>
    </source>
</evidence>
<evidence type="ECO:0000256" key="3">
    <source>
        <dbReference type="ARBA" id="ARBA00022617"/>
    </source>
</evidence>
<keyword evidence="5 9" id="KW-0560">Oxidoreductase</keyword>
<evidence type="ECO:0000256" key="6">
    <source>
        <dbReference type="ARBA" id="ARBA00023004"/>
    </source>
</evidence>
<evidence type="ECO:0000256" key="4">
    <source>
        <dbReference type="ARBA" id="ARBA00022723"/>
    </source>
</evidence>
<keyword evidence="6 8" id="KW-0408">Iron</keyword>
<dbReference type="GO" id="GO:0005506">
    <property type="term" value="F:iron ion binding"/>
    <property type="evidence" value="ECO:0007669"/>
    <property type="project" value="InterPro"/>
</dbReference>
<dbReference type="InterPro" id="IPR017972">
    <property type="entry name" value="Cyt_P450_CS"/>
</dbReference>
<keyword evidence="4 8" id="KW-0479">Metal-binding</keyword>